<evidence type="ECO:0008006" key="3">
    <source>
        <dbReference type="Google" id="ProtNLM"/>
    </source>
</evidence>
<dbReference type="PIRSF" id="PIRSF017349">
    <property type="entry name" value="UCP017349"/>
    <property type="match status" value="1"/>
</dbReference>
<dbReference type="InterPro" id="IPR014487">
    <property type="entry name" value="DUF3151"/>
</dbReference>
<dbReference type="Proteomes" id="UP000320338">
    <property type="component" value="Unassembled WGS sequence"/>
</dbReference>
<dbReference type="Pfam" id="PF11349">
    <property type="entry name" value="DUF3151"/>
    <property type="match status" value="1"/>
</dbReference>
<reference evidence="1 2" key="1">
    <citation type="submission" date="2019-06" db="EMBL/GenBank/DDBJ databases">
        <title>Whole genome shotgun sequence of Pseudonocardia hydrocarbonoxydans NBRC 14498.</title>
        <authorList>
            <person name="Hosoyama A."/>
            <person name="Uohara A."/>
            <person name="Ohji S."/>
            <person name="Ichikawa N."/>
        </authorList>
    </citation>
    <scope>NUCLEOTIDE SEQUENCE [LARGE SCALE GENOMIC DNA]</scope>
    <source>
        <strain evidence="1 2">NBRC 14498</strain>
    </source>
</reference>
<organism evidence="1 2">
    <name type="scientific">Pseudonocardia hydrocarbonoxydans</name>
    <dbReference type="NCBI Taxonomy" id="76726"/>
    <lineage>
        <taxon>Bacteria</taxon>
        <taxon>Bacillati</taxon>
        <taxon>Actinomycetota</taxon>
        <taxon>Actinomycetes</taxon>
        <taxon>Pseudonocardiales</taxon>
        <taxon>Pseudonocardiaceae</taxon>
        <taxon>Pseudonocardia</taxon>
    </lineage>
</organism>
<sequence length="137" mass="14233">MTLHGNLLGPDPTLLPVDPAAAELDGGTDPAKVAAAHPTSAIAWAQLAENALASGETIAGYAYARTGYHRSLDMLRRNGWKGFGPVPWSHEPNRGFLRALAALHRAAVAIGESDEAERTATFLVESDPAAPAALGLA</sequence>
<evidence type="ECO:0000313" key="2">
    <source>
        <dbReference type="Proteomes" id="UP000320338"/>
    </source>
</evidence>
<gene>
    <name evidence="1" type="ORF">PHY01_38600</name>
</gene>
<keyword evidence="2" id="KW-1185">Reference proteome</keyword>
<accession>A0A4Y3WRT1</accession>
<comment type="caution">
    <text evidence="1">The sequence shown here is derived from an EMBL/GenBank/DDBJ whole genome shotgun (WGS) entry which is preliminary data.</text>
</comment>
<evidence type="ECO:0000313" key="1">
    <source>
        <dbReference type="EMBL" id="GEC21577.1"/>
    </source>
</evidence>
<proteinExistence type="predicted"/>
<protein>
    <recommendedName>
        <fullName evidence="3">DUF3151 domain-containing protein</fullName>
    </recommendedName>
</protein>
<dbReference type="RefSeq" id="WP_141280377.1">
    <property type="nucleotide sequence ID" value="NZ_BAAARZ010000042.1"/>
</dbReference>
<dbReference type="AlphaFoldDB" id="A0A4Y3WRT1"/>
<dbReference type="EMBL" id="BJNG01000035">
    <property type="protein sequence ID" value="GEC21577.1"/>
    <property type="molecule type" value="Genomic_DNA"/>
</dbReference>
<dbReference type="OrthoDB" id="3826919at2"/>
<name>A0A4Y3WRT1_9PSEU</name>